<accession>A0A024VRE1</accession>
<keyword evidence="1" id="KW-1133">Transmembrane helix</keyword>
<reference evidence="2 3" key="2">
    <citation type="submission" date="2013-02" db="EMBL/GenBank/DDBJ databases">
        <title>The Genome Sequence of Plasmodium falciparum FCH/4.</title>
        <authorList>
            <consortium name="The Broad Institute Genome Sequencing Platform"/>
            <consortium name="The Broad Institute Genome Sequencing Center for Infectious Disease"/>
            <person name="Neafsey D."/>
            <person name="Cheeseman I."/>
            <person name="Volkman S."/>
            <person name="Adams J."/>
            <person name="Walker B."/>
            <person name="Young S.K."/>
            <person name="Zeng Q."/>
            <person name="Gargeya S."/>
            <person name="Fitzgerald M."/>
            <person name="Haas B."/>
            <person name="Abouelleil A."/>
            <person name="Alvarado L."/>
            <person name="Arachchi H.M."/>
            <person name="Berlin A.M."/>
            <person name="Chapman S.B."/>
            <person name="Dewar J."/>
            <person name="Goldberg J."/>
            <person name="Griggs A."/>
            <person name="Gujja S."/>
            <person name="Hansen M."/>
            <person name="Howarth C."/>
            <person name="Imamovic A."/>
            <person name="Larimer J."/>
            <person name="McCowan C."/>
            <person name="Murphy C."/>
            <person name="Neiman D."/>
            <person name="Pearson M."/>
            <person name="Priest M."/>
            <person name="Roberts A."/>
            <person name="Saif S."/>
            <person name="Shea T."/>
            <person name="Sisk P."/>
            <person name="Sykes S."/>
            <person name="Wortman J."/>
            <person name="Nusbaum C."/>
            <person name="Birren B."/>
        </authorList>
    </citation>
    <scope>NUCLEOTIDE SEQUENCE [LARGE SCALE GENOMIC DNA]</scope>
    <source>
        <strain evidence="2 3">FCH/4</strain>
    </source>
</reference>
<dbReference type="EMBL" id="KI927887">
    <property type="protein sequence ID" value="ETW30790.1"/>
    <property type="molecule type" value="Genomic_DNA"/>
</dbReference>
<feature type="transmembrane region" description="Helical" evidence="1">
    <location>
        <begin position="295"/>
        <end position="318"/>
    </location>
</feature>
<dbReference type="InterPro" id="IPR006373">
    <property type="entry name" value="VSA_Rifin"/>
</dbReference>
<evidence type="ECO:0000313" key="3">
    <source>
        <dbReference type="Proteomes" id="UP000030656"/>
    </source>
</evidence>
<dbReference type="AlphaFoldDB" id="A0A024VRE1"/>
<protein>
    <recommendedName>
        <fullName evidence="4">Surface antigen</fullName>
    </recommendedName>
</protein>
<dbReference type="Proteomes" id="UP000030656">
    <property type="component" value="Unassembled WGS sequence"/>
</dbReference>
<keyword evidence="1" id="KW-0812">Transmembrane</keyword>
<evidence type="ECO:0008006" key="4">
    <source>
        <dbReference type="Google" id="ProtNLM"/>
    </source>
</evidence>
<dbReference type="OrthoDB" id="379111at2759"/>
<keyword evidence="1" id="KW-0472">Membrane</keyword>
<evidence type="ECO:0000256" key="1">
    <source>
        <dbReference type="SAM" id="Phobius"/>
    </source>
</evidence>
<organism evidence="2 3">
    <name type="scientific">Plasmodium falciparum FCH/4</name>
    <dbReference type="NCBI Taxonomy" id="1036724"/>
    <lineage>
        <taxon>Eukaryota</taxon>
        <taxon>Sar</taxon>
        <taxon>Alveolata</taxon>
        <taxon>Apicomplexa</taxon>
        <taxon>Aconoidasida</taxon>
        <taxon>Haemosporida</taxon>
        <taxon>Plasmodiidae</taxon>
        <taxon>Plasmodium</taxon>
        <taxon>Plasmodium (Laverania)</taxon>
    </lineage>
</organism>
<feature type="transmembrane region" description="Helical" evidence="1">
    <location>
        <begin position="7"/>
        <end position="25"/>
    </location>
</feature>
<name>A0A024VRE1_PLAFA</name>
<gene>
    <name evidence="2" type="ORF">PFFCH_01771</name>
</gene>
<dbReference type="Pfam" id="PF02009">
    <property type="entry name" value="RIFIN"/>
    <property type="match status" value="1"/>
</dbReference>
<proteinExistence type="predicted"/>
<sequence length="360" mass="40442">MKLHYSNILLFFFPLNILVTSYHAHNNKNKSSITPRYTQRYTSRVLSKCDIRSSIYDNDAQMKSVKENFDRQTSQRFDEYEERMKGKRQKRKEERDKNIQEIIEKDRMDKLLAEKVEKGCLKYGCGLGGVAASVGLFGGFGIYGWKSAALAAVNDAALAEVAEAGKNVVISGIIEKFGVSTMGEQALKTFFTATNYTDVSNIYHLIYSQYETTCISLSSATVGPEPICISVWENLLAGFGGKGELFKEIKIIEKTVRTIVSNAENAAGVALKRVTEGVIKTSTAAIESTYTSLQIAIIASVVALLIIALVMIIIYLVLRYRRKKKMNKKAHYTKLLNQKIYSFKRLNPFLCFMSSRCLNT</sequence>
<reference evidence="2 3" key="1">
    <citation type="submission" date="2013-02" db="EMBL/GenBank/DDBJ databases">
        <title>The Genome Annotation of Plasmodium falciparum FCH/4.</title>
        <authorList>
            <consortium name="The Broad Institute Genome Sequencing Platform"/>
            <consortium name="The Broad Institute Genome Sequencing Center for Infectious Disease"/>
            <person name="Neafsey D."/>
            <person name="Hoffman S."/>
            <person name="Volkman S."/>
            <person name="Rosenthal P."/>
            <person name="Walker B."/>
            <person name="Young S.K."/>
            <person name="Zeng Q."/>
            <person name="Gargeya S."/>
            <person name="Fitzgerald M."/>
            <person name="Haas B."/>
            <person name="Abouelleil A."/>
            <person name="Allen A.W."/>
            <person name="Alvarado L."/>
            <person name="Arachchi H.M."/>
            <person name="Berlin A.M."/>
            <person name="Chapman S.B."/>
            <person name="Gainer-Dewar J."/>
            <person name="Goldberg J."/>
            <person name="Griggs A."/>
            <person name="Gujja S."/>
            <person name="Hansen M."/>
            <person name="Howarth C."/>
            <person name="Imamovic A."/>
            <person name="Ireland A."/>
            <person name="Larimer J."/>
            <person name="McCowan C."/>
            <person name="Murphy C."/>
            <person name="Pearson M."/>
            <person name="Poon T.W."/>
            <person name="Priest M."/>
            <person name="Roberts A."/>
            <person name="Saif S."/>
            <person name="Shea T."/>
            <person name="Sisk P."/>
            <person name="Sykes S."/>
            <person name="Wortman J."/>
            <person name="Nusbaum C."/>
            <person name="Birren B."/>
        </authorList>
    </citation>
    <scope>NUCLEOTIDE SEQUENCE [LARGE SCALE GENOMIC DNA]</scope>
    <source>
        <strain evidence="2 3">FCH/4</strain>
    </source>
</reference>
<dbReference type="NCBIfam" id="TIGR01477">
    <property type="entry name" value="RIFIN"/>
    <property type="match status" value="1"/>
</dbReference>
<evidence type="ECO:0000313" key="2">
    <source>
        <dbReference type="EMBL" id="ETW30790.1"/>
    </source>
</evidence>